<dbReference type="OrthoDB" id="2365435at2"/>
<evidence type="ECO:0000259" key="8">
    <source>
        <dbReference type="PROSITE" id="PS50156"/>
    </source>
</evidence>
<evidence type="ECO:0000256" key="1">
    <source>
        <dbReference type="ARBA" id="ARBA00004651"/>
    </source>
</evidence>
<dbReference type="InterPro" id="IPR050545">
    <property type="entry name" value="Mycobact_MmpL"/>
</dbReference>
<feature type="domain" description="SSD" evidence="8">
    <location>
        <begin position="250"/>
        <end position="382"/>
    </location>
</feature>
<evidence type="ECO:0000256" key="6">
    <source>
        <dbReference type="ARBA" id="ARBA00023136"/>
    </source>
</evidence>
<dbReference type="PANTHER" id="PTHR33406">
    <property type="entry name" value="MEMBRANE PROTEIN MJ1562-RELATED"/>
    <property type="match status" value="1"/>
</dbReference>
<evidence type="ECO:0000256" key="7">
    <source>
        <dbReference type="SAM" id="Phobius"/>
    </source>
</evidence>
<dbReference type="HOGENOM" id="CLU_005108_4_0_9"/>
<keyword evidence="3" id="KW-1003">Cell membrane</keyword>
<protein>
    <submittedName>
        <fullName evidence="9">Membrane protein, MmpL family</fullName>
    </submittedName>
</protein>
<feature type="transmembrane region" description="Helical" evidence="7">
    <location>
        <begin position="431"/>
        <end position="451"/>
    </location>
</feature>
<feature type="transmembrane region" description="Helical" evidence="7">
    <location>
        <begin position="573"/>
        <end position="590"/>
    </location>
</feature>
<evidence type="ECO:0000313" key="9">
    <source>
        <dbReference type="EMBL" id="CAK21830.1"/>
    </source>
</evidence>
<reference evidence="9 10" key="1">
    <citation type="journal article" date="2006" name="J. Bacteriol.">
        <title>Whole-genome sequence of Listeria welshimeri reveals common steps in genome reduction with Listeria innocua as compared to Listeria monocytogenes.</title>
        <authorList>
            <person name="Hain T."/>
            <person name="Steinweg C."/>
            <person name="Kuenne C.T."/>
            <person name="Billion A."/>
            <person name="Ghai R."/>
            <person name="Chatterjee S.S."/>
            <person name="Domann E."/>
            <person name="Kaerst U."/>
            <person name="Goesmann A."/>
            <person name="Bekel T."/>
            <person name="Bartels D."/>
            <person name="Kaiser O."/>
            <person name="Meyer F."/>
            <person name="Puehler A."/>
            <person name="Weisshaar B."/>
            <person name="Wehland J."/>
            <person name="Liang C."/>
            <person name="Dandekar T."/>
            <person name="Lampidis R."/>
            <person name="Kreft J."/>
            <person name="Goebel W."/>
            <person name="Chakraborty T."/>
        </authorList>
    </citation>
    <scope>NUCLEOTIDE SEQUENCE [LARGE SCALE GENOMIC DNA]</scope>
    <source>
        <strain evidence="10">ATCC 35897 / DSM 20650 / CIP 8149 / NCTC 11857 / SLCC 5334 / V8</strain>
    </source>
</reference>
<feature type="transmembrane region" description="Helical" evidence="7">
    <location>
        <begin position="325"/>
        <end position="349"/>
    </location>
</feature>
<dbReference type="eggNOG" id="COG2409">
    <property type="taxonomic scope" value="Bacteria"/>
</dbReference>
<keyword evidence="5 7" id="KW-1133">Transmembrane helix</keyword>
<accession>A0ALE8</accession>
<dbReference type="Gene3D" id="1.20.1640.10">
    <property type="entry name" value="Multidrug efflux transporter AcrB transmembrane domain"/>
    <property type="match status" value="2"/>
</dbReference>
<sequence length="745" mass="81280">MLLFLAFHLSFDKRKKISKFKGGCIMKDGFLSKIASGVGGKKGRFITLGIWIIAIIILQLFFPKAADYKDDAAKDLPSSEPSVVAQKLIDEKFSETDGVPALITWYRSTGLTTADLVNIQKYSKELTENPVDFQKMAVPYDKMPPVALKKQVSKDGTTFIQTVIMKDSATSDQLSESFNQLESAAKTTIGEDPFAKKVTADDTLVARTTGPAGISVDASGLFKDADVSLLIGTVLLVLVFLLVIYRSPILALIPLIAVGFAYLVITPILGLLAKEGIITYGSQGLSIMTVLLFGAGTDYCLFLISRFRSHLHTEKNRFQAFKEAFSGTAGAIALSGLTVMAALLLLLAAEYGSFHNFAVPFSLAIFIMMISSLTLVPALLGIFGRVSFWPFVPRTVEMEETRAKKKGKTPKHHKENRFWHKIGEISAKHPIRVLIITLVILIGCGIFTSQVKYTYDTLSTFPEDMPSREGFTIISDHFGAGMLAPMEVVVNSKESMKSSLENVDGVASVSGPEKSKGYQKYTLILKDNPYSNEAMDVVPKVRAAADKGNDVYIAGQTATQYDDRAVTEHDEKVIIPLVIALIAILLLCYLRSITAMIYLVATVLLSFVGALGLGWVIIHYAMGVEAISGLIPLYSFVFIVALGEDYNIFMISSIWKNSKKLPLRKAITEGVGQTGGVITSAGLILAGTFCVLTTLPIQLLVQFGLITAIGVLLDTFIVRPFLVPSITVLLGKWAFWPGKQHKMTK</sequence>
<evidence type="ECO:0000256" key="2">
    <source>
        <dbReference type="ARBA" id="ARBA00010157"/>
    </source>
</evidence>
<organism evidence="9 10">
    <name type="scientific">Listeria welshimeri serovar 6b (strain ATCC 35897 / DSM 20650 / CCUG 15529 / CIP 8149 / NCTC 11857 / SLCC 5334 / V8)</name>
    <dbReference type="NCBI Taxonomy" id="386043"/>
    <lineage>
        <taxon>Bacteria</taxon>
        <taxon>Bacillati</taxon>
        <taxon>Bacillota</taxon>
        <taxon>Bacilli</taxon>
        <taxon>Bacillales</taxon>
        <taxon>Listeriaceae</taxon>
        <taxon>Listeria</taxon>
    </lineage>
</organism>
<feature type="transmembrane region" description="Helical" evidence="7">
    <location>
        <begin position="676"/>
        <end position="697"/>
    </location>
</feature>
<comment type="similarity">
    <text evidence="2">Belongs to the resistance-nodulation-cell division (RND) (TC 2.A.6) family. MmpL subfamily.</text>
</comment>
<feature type="transmembrane region" description="Helical" evidence="7">
    <location>
        <begin position="597"/>
        <end position="621"/>
    </location>
</feature>
<dbReference type="PROSITE" id="PS50156">
    <property type="entry name" value="SSD"/>
    <property type="match status" value="2"/>
</dbReference>
<dbReference type="SUPFAM" id="SSF82866">
    <property type="entry name" value="Multidrug efflux transporter AcrB transmembrane domain"/>
    <property type="match status" value="2"/>
</dbReference>
<dbReference type="KEGG" id="lwe:lwe2412"/>
<feature type="domain" description="SSD" evidence="8">
    <location>
        <begin position="622"/>
        <end position="728"/>
    </location>
</feature>
<gene>
    <name evidence="9" type="ordered locus">lwe2412</name>
</gene>
<feature type="transmembrane region" description="Helical" evidence="7">
    <location>
        <begin position="285"/>
        <end position="304"/>
    </location>
</feature>
<feature type="transmembrane region" description="Helical" evidence="7">
    <location>
        <begin position="45"/>
        <end position="62"/>
    </location>
</feature>
<keyword evidence="6 7" id="KW-0472">Membrane</keyword>
<dbReference type="InterPro" id="IPR004869">
    <property type="entry name" value="MMPL_dom"/>
</dbReference>
<evidence type="ECO:0000256" key="5">
    <source>
        <dbReference type="ARBA" id="ARBA00022989"/>
    </source>
</evidence>
<feature type="transmembrane region" description="Helical" evidence="7">
    <location>
        <begin position="227"/>
        <end position="245"/>
    </location>
</feature>
<proteinExistence type="inferred from homology"/>
<dbReference type="Proteomes" id="UP000000779">
    <property type="component" value="Chromosome"/>
</dbReference>
<dbReference type="EMBL" id="AM263198">
    <property type="protein sequence ID" value="CAK21830.1"/>
    <property type="molecule type" value="Genomic_DNA"/>
</dbReference>
<dbReference type="STRING" id="386043.lwe2412"/>
<evidence type="ECO:0000256" key="4">
    <source>
        <dbReference type="ARBA" id="ARBA00022692"/>
    </source>
</evidence>
<dbReference type="Pfam" id="PF03176">
    <property type="entry name" value="MMPL"/>
    <property type="match status" value="2"/>
</dbReference>
<dbReference type="PANTHER" id="PTHR33406:SF6">
    <property type="entry name" value="MEMBRANE PROTEIN YDGH-RELATED"/>
    <property type="match status" value="1"/>
</dbReference>
<dbReference type="AlphaFoldDB" id="A0ALE8"/>
<feature type="transmembrane region" description="Helical" evidence="7">
    <location>
        <begin position="717"/>
        <end position="735"/>
    </location>
</feature>
<evidence type="ECO:0000313" key="10">
    <source>
        <dbReference type="Proteomes" id="UP000000779"/>
    </source>
</evidence>
<comment type="subcellular location">
    <subcellularLocation>
        <location evidence="1">Cell membrane</location>
        <topology evidence="1">Multi-pass membrane protein</topology>
    </subcellularLocation>
</comment>
<feature type="transmembrane region" description="Helical" evidence="7">
    <location>
        <begin position="361"/>
        <end position="384"/>
    </location>
</feature>
<name>A0ALE8_LISW6</name>
<feature type="transmembrane region" description="Helical" evidence="7">
    <location>
        <begin position="633"/>
        <end position="655"/>
    </location>
</feature>
<evidence type="ECO:0000256" key="3">
    <source>
        <dbReference type="ARBA" id="ARBA00022475"/>
    </source>
</evidence>
<dbReference type="GO" id="GO:0005886">
    <property type="term" value="C:plasma membrane"/>
    <property type="evidence" value="ECO:0007669"/>
    <property type="project" value="UniProtKB-SubCell"/>
</dbReference>
<feature type="transmembrane region" description="Helical" evidence="7">
    <location>
        <begin position="252"/>
        <end position="273"/>
    </location>
</feature>
<keyword evidence="4 7" id="KW-0812">Transmembrane</keyword>
<dbReference type="InterPro" id="IPR000731">
    <property type="entry name" value="SSD"/>
</dbReference>